<comment type="caution">
    <text evidence="1">The sequence shown here is derived from an EMBL/GenBank/DDBJ whole genome shotgun (WGS) entry which is preliminary data.</text>
</comment>
<organism evidence="1 2">
    <name type="scientific">Russula earlei</name>
    <dbReference type="NCBI Taxonomy" id="71964"/>
    <lineage>
        <taxon>Eukaryota</taxon>
        <taxon>Fungi</taxon>
        <taxon>Dikarya</taxon>
        <taxon>Basidiomycota</taxon>
        <taxon>Agaricomycotina</taxon>
        <taxon>Agaricomycetes</taxon>
        <taxon>Russulales</taxon>
        <taxon>Russulaceae</taxon>
        <taxon>Russula</taxon>
    </lineage>
</organism>
<evidence type="ECO:0000313" key="2">
    <source>
        <dbReference type="Proteomes" id="UP001207468"/>
    </source>
</evidence>
<sequence>MPDMTPPLAQAEDKLTIILKYAPLGLAEIDESGKIVLLNIVGEILLAPVIAQHHLQQDNIYPILEFIAPSIPGRIKAFSNDAGVIVTNELHSYKPASGEVKYFNFIVSKVFPGCIMISFDDITEKHLKEQAVIKAELDKAIEQGKFEIASGILHDIGNAVVGFGSYLTRIKRLLEQSELDNLEQLVTYFKTQQNVFAAAIGADKTTAIIDMLNGITRTQTDSRDEIKKSITEQLNIISHIQDILNIQRQYITGQEVQERSAVNLRTLINDCMAMLFASFDKRDIAVTLDIPAQPVMVKGDRTKLMQLILNLLKNSLEAIPLTVDEKSIYIRVYQQPGETTILEIKDSGHGFDASTAARLFERGFTTKATGSGVGLYNCQSIVESHGGSMRITSEGPDKGALVEVYFPG</sequence>
<dbReference type="Proteomes" id="UP001207468">
    <property type="component" value="Unassembled WGS sequence"/>
</dbReference>
<evidence type="ECO:0000313" key="1">
    <source>
        <dbReference type="EMBL" id="KAI9463084.1"/>
    </source>
</evidence>
<gene>
    <name evidence="1" type="ORF">F5148DRAFT_1313507</name>
</gene>
<keyword evidence="2" id="KW-1185">Reference proteome</keyword>
<accession>A0ACC0U507</accession>
<proteinExistence type="predicted"/>
<dbReference type="EMBL" id="JAGFNK010000160">
    <property type="protein sequence ID" value="KAI9463084.1"/>
    <property type="molecule type" value="Genomic_DNA"/>
</dbReference>
<reference evidence="1" key="1">
    <citation type="submission" date="2021-03" db="EMBL/GenBank/DDBJ databases">
        <title>Evolutionary priming and transition to the ectomycorrhizal habit in an iconic lineage of mushroom-forming fungi: is preadaptation a requirement?</title>
        <authorList>
            <consortium name="DOE Joint Genome Institute"/>
            <person name="Looney B.P."/>
            <person name="Miyauchi S."/>
            <person name="Morin E."/>
            <person name="Drula E."/>
            <person name="Courty P.E."/>
            <person name="Chicoki N."/>
            <person name="Fauchery L."/>
            <person name="Kohler A."/>
            <person name="Kuo A."/>
            <person name="LaButti K."/>
            <person name="Pangilinan J."/>
            <person name="Lipzen A."/>
            <person name="Riley R."/>
            <person name="Andreopoulos W."/>
            <person name="He G."/>
            <person name="Johnson J."/>
            <person name="Barry K.W."/>
            <person name="Grigoriev I.V."/>
            <person name="Nagy L."/>
            <person name="Hibbett D."/>
            <person name="Henrissat B."/>
            <person name="Matheny P.B."/>
            <person name="Labbe J."/>
            <person name="Martin A.F."/>
        </authorList>
    </citation>
    <scope>NUCLEOTIDE SEQUENCE</scope>
    <source>
        <strain evidence="1">BPL698</strain>
    </source>
</reference>
<protein>
    <submittedName>
        <fullName evidence="1">Histidine kinase-like ATPase</fullName>
    </submittedName>
</protein>
<name>A0ACC0U507_9AGAM</name>